<proteinExistence type="predicted"/>
<organism evidence="1 2">
    <name type="scientific">Arctium lappa</name>
    <name type="common">Greater burdock</name>
    <name type="synonym">Lappa major</name>
    <dbReference type="NCBI Taxonomy" id="4217"/>
    <lineage>
        <taxon>Eukaryota</taxon>
        <taxon>Viridiplantae</taxon>
        <taxon>Streptophyta</taxon>
        <taxon>Embryophyta</taxon>
        <taxon>Tracheophyta</taxon>
        <taxon>Spermatophyta</taxon>
        <taxon>Magnoliopsida</taxon>
        <taxon>eudicotyledons</taxon>
        <taxon>Gunneridae</taxon>
        <taxon>Pentapetalae</taxon>
        <taxon>asterids</taxon>
        <taxon>campanulids</taxon>
        <taxon>Asterales</taxon>
        <taxon>Asteraceae</taxon>
        <taxon>Carduoideae</taxon>
        <taxon>Cardueae</taxon>
        <taxon>Arctiinae</taxon>
        <taxon>Arctium</taxon>
    </lineage>
</organism>
<reference evidence="1 2" key="2">
    <citation type="journal article" date="2022" name="Mol. Ecol. Resour.">
        <title>The genomes of chicory, endive, great burdock and yacon provide insights into Asteraceae paleo-polyploidization history and plant inulin production.</title>
        <authorList>
            <person name="Fan W."/>
            <person name="Wang S."/>
            <person name="Wang H."/>
            <person name="Wang A."/>
            <person name="Jiang F."/>
            <person name="Liu H."/>
            <person name="Zhao H."/>
            <person name="Xu D."/>
            <person name="Zhang Y."/>
        </authorList>
    </citation>
    <scope>NUCLEOTIDE SEQUENCE [LARGE SCALE GENOMIC DNA]</scope>
    <source>
        <strain evidence="2">cv. Niubang</strain>
    </source>
</reference>
<dbReference type="Proteomes" id="UP001055879">
    <property type="component" value="Linkage Group LG12"/>
</dbReference>
<dbReference type="EMBL" id="CM042058">
    <property type="protein sequence ID" value="KAI3685838.1"/>
    <property type="molecule type" value="Genomic_DNA"/>
</dbReference>
<accession>A0ACB8YKL7</accession>
<protein>
    <submittedName>
        <fullName evidence="1">Uncharacterized protein</fullName>
    </submittedName>
</protein>
<evidence type="ECO:0000313" key="1">
    <source>
        <dbReference type="EMBL" id="KAI3685838.1"/>
    </source>
</evidence>
<gene>
    <name evidence="1" type="ORF">L6452_35098</name>
</gene>
<keyword evidence="2" id="KW-1185">Reference proteome</keyword>
<reference evidence="2" key="1">
    <citation type="journal article" date="2022" name="Mol. Ecol. Resour.">
        <title>The genomes of chicory, endive, great burdock and yacon provide insights into Asteraceae palaeo-polyploidization history and plant inulin production.</title>
        <authorList>
            <person name="Fan W."/>
            <person name="Wang S."/>
            <person name="Wang H."/>
            <person name="Wang A."/>
            <person name="Jiang F."/>
            <person name="Liu H."/>
            <person name="Zhao H."/>
            <person name="Xu D."/>
            <person name="Zhang Y."/>
        </authorList>
    </citation>
    <scope>NUCLEOTIDE SEQUENCE [LARGE SCALE GENOMIC DNA]</scope>
    <source>
        <strain evidence="2">cv. Niubang</strain>
    </source>
</reference>
<evidence type="ECO:0000313" key="2">
    <source>
        <dbReference type="Proteomes" id="UP001055879"/>
    </source>
</evidence>
<sequence>MMWFFSWFTLLTDIWKFVGMLIGFKSDGVRWWKRLKVNLFVLDIWNGCVVVCLLVTVPVNPKPFLNNLTGKLVIVKLKWEWSTETKALTKHQREDVERCVSEPTNSHHDFASVSLKIPFTDLDNSSSKASIKSPNLLHLSISLPTPPPETDFSSGLPLGAIEAIKATYGGVVHILDS</sequence>
<comment type="caution">
    <text evidence="1">The sequence shown here is derived from an EMBL/GenBank/DDBJ whole genome shotgun (WGS) entry which is preliminary data.</text>
</comment>
<name>A0ACB8YKL7_ARCLA</name>